<dbReference type="Proteomes" id="UP000606494">
    <property type="component" value="Unassembled WGS sequence"/>
</dbReference>
<comment type="caution">
    <text evidence="2">The sequence shown here is derived from an EMBL/GenBank/DDBJ whole genome shotgun (WGS) entry which is preliminary data.</text>
</comment>
<evidence type="ECO:0000256" key="1">
    <source>
        <dbReference type="SAM" id="Phobius"/>
    </source>
</evidence>
<keyword evidence="1" id="KW-1133">Transmembrane helix</keyword>
<keyword evidence="1" id="KW-0472">Membrane</keyword>
<feature type="transmembrane region" description="Helical" evidence="1">
    <location>
        <begin position="6"/>
        <end position="25"/>
    </location>
</feature>
<accession>A0ABR7XYU5</accession>
<dbReference type="EMBL" id="JACNYK010000001">
    <property type="protein sequence ID" value="MBD1424197.1"/>
    <property type="molecule type" value="Genomic_DNA"/>
</dbReference>
<evidence type="ECO:0000313" key="3">
    <source>
        <dbReference type="Proteomes" id="UP000606494"/>
    </source>
</evidence>
<proteinExistence type="predicted"/>
<gene>
    <name evidence="2" type="ORF">H8B17_01275</name>
</gene>
<organism evidence="2 3">
    <name type="scientific">Sphingobacterium arenae</name>
    <dbReference type="NCBI Taxonomy" id="1280598"/>
    <lineage>
        <taxon>Bacteria</taxon>
        <taxon>Pseudomonadati</taxon>
        <taxon>Bacteroidota</taxon>
        <taxon>Sphingobacteriia</taxon>
        <taxon>Sphingobacteriales</taxon>
        <taxon>Sphingobacteriaceae</taxon>
        <taxon>Sphingobacterium</taxon>
    </lineage>
</organism>
<evidence type="ECO:0000313" key="2">
    <source>
        <dbReference type="EMBL" id="MBD1424197.1"/>
    </source>
</evidence>
<name>A0ABR7XYU5_9SPHI</name>
<reference evidence="2 3" key="1">
    <citation type="submission" date="2020-08" db="EMBL/GenBank/DDBJ databases">
        <title>Sphingobacterium sp. DN00404 isolated from aquaculture water.</title>
        <authorList>
            <person name="Zhang M."/>
        </authorList>
    </citation>
    <scope>NUCLEOTIDE SEQUENCE [LARGE SCALE GENOMIC DNA]</scope>
    <source>
        <strain evidence="2 3">KCTC 32294</strain>
    </source>
</reference>
<dbReference type="RefSeq" id="WP_190307368.1">
    <property type="nucleotide sequence ID" value="NZ_JACNYK010000001.1"/>
</dbReference>
<keyword evidence="1" id="KW-0812">Transmembrane</keyword>
<protein>
    <submittedName>
        <fullName evidence="2">Uncharacterized protein</fullName>
    </submittedName>
</protein>
<sequence>MSGSSLKIIVVFFFIGYILVGRAYAQPWKAKWTGDAVLESEEAFYALTPSSHALGKNGFMN</sequence>
<keyword evidence="3" id="KW-1185">Reference proteome</keyword>